<dbReference type="OrthoDB" id="9999611at2759"/>
<evidence type="ECO:0008006" key="4">
    <source>
        <dbReference type="Google" id="ProtNLM"/>
    </source>
</evidence>
<dbReference type="InParanoid" id="A0A3N4L6M5"/>
<dbReference type="AlphaFoldDB" id="A0A3N4L6M5"/>
<sequence>MSGTNQNRGENPSQLSGHLQYVKGAASEMIGNTLDSASWKDYGRQDKEAAIGQMRAAKQQGDEEMDYSARKASSLSAEGKLQNVAGGLTGCGGMQERGSEKEKVAEQKTTEGW</sequence>
<protein>
    <recommendedName>
        <fullName evidence="4">CsbD-like domain-containing protein</fullName>
    </recommendedName>
</protein>
<dbReference type="EMBL" id="ML119109">
    <property type="protein sequence ID" value="RPB16291.1"/>
    <property type="molecule type" value="Genomic_DNA"/>
</dbReference>
<gene>
    <name evidence="2" type="ORF">P167DRAFT_532312</name>
</gene>
<evidence type="ECO:0000313" key="2">
    <source>
        <dbReference type="EMBL" id="RPB16291.1"/>
    </source>
</evidence>
<keyword evidence="3" id="KW-1185">Reference proteome</keyword>
<accession>A0A3N4L6M5</accession>
<feature type="region of interest" description="Disordered" evidence="1">
    <location>
        <begin position="52"/>
        <end position="113"/>
    </location>
</feature>
<evidence type="ECO:0000313" key="3">
    <source>
        <dbReference type="Proteomes" id="UP000277580"/>
    </source>
</evidence>
<evidence type="ECO:0000256" key="1">
    <source>
        <dbReference type="SAM" id="MobiDB-lite"/>
    </source>
</evidence>
<organism evidence="2 3">
    <name type="scientific">Morchella conica CCBAS932</name>
    <dbReference type="NCBI Taxonomy" id="1392247"/>
    <lineage>
        <taxon>Eukaryota</taxon>
        <taxon>Fungi</taxon>
        <taxon>Dikarya</taxon>
        <taxon>Ascomycota</taxon>
        <taxon>Pezizomycotina</taxon>
        <taxon>Pezizomycetes</taxon>
        <taxon>Pezizales</taxon>
        <taxon>Morchellaceae</taxon>
        <taxon>Morchella</taxon>
    </lineage>
</organism>
<dbReference type="Proteomes" id="UP000277580">
    <property type="component" value="Unassembled WGS sequence"/>
</dbReference>
<feature type="compositionally biased region" description="Basic and acidic residues" evidence="1">
    <location>
        <begin position="97"/>
        <end position="113"/>
    </location>
</feature>
<proteinExistence type="predicted"/>
<reference evidence="2 3" key="1">
    <citation type="journal article" date="2018" name="Nat. Ecol. Evol.">
        <title>Pezizomycetes genomes reveal the molecular basis of ectomycorrhizal truffle lifestyle.</title>
        <authorList>
            <person name="Murat C."/>
            <person name="Payen T."/>
            <person name="Noel B."/>
            <person name="Kuo A."/>
            <person name="Morin E."/>
            <person name="Chen J."/>
            <person name="Kohler A."/>
            <person name="Krizsan K."/>
            <person name="Balestrini R."/>
            <person name="Da Silva C."/>
            <person name="Montanini B."/>
            <person name="Hainaut M."/>
            <person name="Levati E."/>
            <person name="Barry K.W."/>
            <person name="Belfiori B."/>
            <person name="Cichocki N."/>
            <person name="Clum A."/>
            <person name="Dockter R.B."/>
            <person name="Fauchery L."/>
            <person name="Guy J."/>
            <person name="Iotti M."/>
            <person name="Le Tacon F."/>
            <person name="Lindquist E.A."/>
            <person name="Lipzen A."/>
            <person name="Malagnac F."/>
            <person name="Mello A."/>
            <person name="Molinier V."/>
            <person name="Miyauchi S."/>
            <person name="Poulain J."/>
            <person name="Riccioni C."/>
            <person name="Rubini A."/>
            <person name="Sitrit Y."/>
            <person name="Splivallo R."/>
            <person name="Traeger S."/>
            <person name="Wang M."/>
            <person name="Zifcakova L."/>
            <person name="Wipf D."/>
            <person name="Zambonelli A."/>
            <person name="Paolocci F."/>
            <person name="Nowrousian M."/>
            <person name="Ottonello S."/>
            <person name="Baldrian P."/>
            <person name="Spatafora J.W."/>
            <person name="Henrissat B."/>
            <person name="Nagy L.G."/>
            <person name="Aury J.M."/>
            <person name="Wincker P."/>
            <person name="Grigoriev I.V."/>
            <person name="Bonfante P."/>
            <person name="Martin F.M."/>
        </authorList>
    </citation>
    <scope>NUCLEOTIDE SEQUENCE [LARGE SCALE GENOMIC DNA]</scope>
    <source>
        <strain evidence="2 3">CCBAS932</strain>
    </source>
</reference>
<name>A0A3N4L6M5_9PEZI</name>